<dbReference type="PANTHER" id="PTHR21596">
    <property type="entry name" value="RIBONUCLEASE P SUBUNIT P38"/>
    <property type="match status" value="1"/>
</dbReference>
<sequence length="134" mass="15804">MEFLQDEKNKLCSGIKSFKKEKAKLETDFELLNQKKDKLESEIEFLNEDKAEFIRSAIQEMNQTLVAKERFCTEELQEARQELIKVMVSEKVTRDGKIGVKTVRKGEQVLWNFREGRRASLKEVIRLQLNHTNK</sequence>
<dbReference type="GO" id="GO:0080188">
    <property type="term" value="P:gene silencing by siRNA-directed DNA methylation"/>
    <property type="evidence" value="ECO:0007669"/>
    <property type="project" value="InterPro"/>
</dbReference>
<dbReference type="EMBL" id="JAJJMA010170993">
    <property type="protein sequence ID" value="MCL7036695.1"/>
    <property type="molecule type" value="Genomic_DNA"/>
</dbReference>
<dbReference type="AlphaFoldDB" id="A0AA41V6K8"/>
<evidence type="ECO:0000313" key="3">
    <source>
        <dbReference type="Proteomes" id="UP001177140"/>
    </source>
</evidence>
<protein>
    <submittedName>
        <fullName evidence="2">Uncharacterized protein</fullName>
    </submittedName>
</protein>
<name>A0AA41V6K8_PAPNU</name>
<feature type="coiled-coil region" evidence="1">
    <location>
        <begin position="15"/>
        <end position="56"/>
    </location>
</feature>
<dbReference type="PANTHER" id="PTHR21596:SF82">
    <property type="entry name" value="FACTOR OF DNA METHYLATION 5-LIKE"/>
    <property type="match status" value="1"/>
</dbReference>
<accession>A0AA41V6K8</accession>
<proteinExistence type="predicted"/>
<dbReference type="InterPro" id="IPR045177">
    <property type="entry name" value="FDM1-5/IDN2"/>
</dbReference>
<evidence type="ECO:0000313" key="2">
    <source>
        <dbReference type="EMBL" id="MCL7036695.1"/>
    </source>
</evidence>
<dbReference type="Proteomes" id="UP001177140">
    <property type="component" value="Unassembled WGS sequence"/>
</dbReference>
<reference evidence="2" key="1">
    <citation type="submission" date="2022-03" db="EMBL/GenBank/DDBJ databases">
        <title>A functionally conserved STORR gene fusion in Papaver species that diverged 16.8 million years ago.</title>
        <authorList>
            <person name="Catania T."/>
        </authorList>
    </citation>
    <scope>NUCLEOTIDE SEQUENCE</scope>
    <source>
        <strain evidence="2">S-191538</strain>
    </source>
</reference>
<organism evidence="2 3">
    <name type="scientific">Papaver nudicaule</name>
    <name type="common">Iceland poppy</name>
    <dbReference type="NCBI Taxonomy" id="74823"/>
    <lineage>
        <taxon>Eukaryota</taxon>
        <taxon>Viridiplantae</taxon>
        <taxon>Streptophyta</taxon>
        <taxon>Embryophyta</taxon>
        <taxon>Tracheophyta</taxon>
        <taxon>Spermatophyta</taxon>
        <taxon>Magnoliopsida</taxon>
        <taxon>Ranunculales</taxon>
        <taxon>Papaveraceae</taxon>
        <taxon>Papaveroideae</taxon>
        <taxon>Papaver</taxon>
    </lineage>
</organism>
<comment type="caution">
    <text evidence="2">The sequence shown here is derived from an EMBL/GenBank/DDBJ whole genome shotgun (WGS) entry which is preliminary data.</text>
</comment>
<keyword evidence="3" id="KW-1185">Reference proteome</keyword>
<gene>
    <name evidence="2" type="ORF">MKW94_006241</name>
</gene>
<evidence type="ECO:0000256" key="1">
    <source>
        <dbReference type="SAM" id="Coils"/>
    </source>
</evidence>
<keyword evidence="1" id="KW-0175">Coiled coil</keyword>